<feature type="domain" description="Longin" evidence="17">
    <location>
        <begin position="6"/>
        <end position="119"/>
    </location>
</feature>
<dbReference type="InterPro" id="IPR004552">
    <property type="entry name" value="AGP_acyltrans"/>
</dbReference>
<feature type="transmembrane region" description="Helical" evidence="16">
    <location>
        <begin position="333"/>
        <end position="352"/>
    </location>
</feature>
<dbReference type="Proteomes" id="UP000009131">
    <property type="component" value="Unassembled WGS sequence"/>
</dbReference>
<dbReference type="GO" id="GO:0005789">
    <property type="term" value="C:endoplasmic reticulum membrane"/>
    <property type="evidence" value="ECO:0007669"/>
    <property type="project" value="UniProtKB-SubCell"/>
</dbReference>
<dbReference type="PROSITE" id="PS50859">
    <property type="entry name" value="LONGIN"/>
    <property type="match status" value="1"/>
</dbReference>
<dbReference type="SMART" id="SM00563">
    <property type="entry name" value="PlsC"/>
    <property type="match status" value="1"/>
</dbReference>
<comment type="similarity">
    <text evidence="3">Belongs to the synaptobrevin family.</text>
</comment>
<evidence type="ECO:0000256" key="7">
    <source>
        <dbReference type="ARBA" id="ARBA00022892"/>
    </source>
</evidence>
<dbReference type="FunFam" id="3.30.450.50:FF:000007">
    <property type="entry name" value="SNARE complex subunit SEC22"/>
    <property type="match status" value="1"/>
</dbReference>
<evidence type="ECO:0000256" key="16">
    <source>
        <dbReference type="SAM" id="Phobius"/>
    </source>
</evidence>
<dbReference type="SUPFAM" id="SSF69593">
    <property type="entry name" value="Glycerol-3-phosphate (1)-acyltransferase"/>
    <property type="match status" value="1"/>
</dbReference>
<reference evidence="19 20" key="2">
    <citation type="journal article" date="2012" name="Open Biol.">
        <title>Characteristics of nucleosomes and linker DNA regions on the genome of the basidiomycete Mixia osmundae revealed by mono- and dinucleosome mapping.</title>
        <authorList>
            <person name="Nishida H."/>
            <person name="Kondo S."/>
            <person name="Matsumoto T."/>
            <person name="Suzuki Y."/>
            <person name="Yoshikawa H."/>
            <person name="Taylor T.D."/>
            <person name="Sugiyama J."/>
        </authorList>
    </citation>
    <scope>NUCLEOTIDE SEQUENCE [LARGE SCALE GENOMIC DNA]</scope>
    <source>
        <strain evidence="20">CBS 9802 / IAM 14324 / JCM 22182 / KY 12970</strain>
    </source>
</reference>
<comment type="domain">
    <text evidence="14">The HXXXXD motif is essential for acyltransferase activity and may constitute the binding site for the phosphate moiety of the glycerol-3-phosphate.</text>
</comment>
<keyword evidence="9 16" id="KW-1133">Transmembrane helix</keyword>
<dbReference type="PANTHER" id="PTHR45837">
    <property type="entry name" value="VESICLE-TRAFFICKING PROTEIN SEC22B"/>
    <property type="match status" value="1"/>
</dbReference>
<dbReference type="EMBL" id="BABT02000004">
    <property type="protein sequence ID" value="GAA93387.1"/>
    <property type="molecule type" value="Genomic_DNA"/>
</dbReference>
<keyword evidence="8" id="KW-0653">Protein transport</keyword>
<dbReference type="GO" id="GO:0000139">
    <property type="term" value="C:Golgi membrane"/>
    <property type="evidence" value="ECO:0007669"/>
    <property type="project" value="UniProtKB-SubCell"/>
</dbReference>
<dbReference type="SMART" id="SM01270">
    <property type="entry name" value="Longin"/>
    <property type="match status" value="1"/>
</dbReference>
<dbReference type="EC" id="2.3.1.51" evidence="14"/>
<evidence type="ECO:0000313" key="19">
    <source>
        <dbReference type="EMBL" id="GAA93387.1"/>
    </source>
</evidence>
<evidence type="ECO:0000256" key="14">
    <source>
        <dbReference type="RuleBase" id="RU361267"/>
    </source>
</evidence>
<feature type="transmembrane region" description="Helical" evidence="16">
    <location>
        <begin position="199"/>
        <end position="216"/>
    </location>
</feature>
<evidence type="ECO:0000256" key="4">
    <source>
        <dbReference type="ARBA" id="ARBA00022448"/>
    </source>
</evidence>
<sequence>MVRSTMIARVTDGLPLAASVDDEQTEGELSEVKQQAKLIFRRLTPQSEPRCSIESGPSTLHYLILNDIVYLTIADKSYPRKLAFSYLDELSKEFERSFGDDARKPSLRPYAFVRFDSFIQRTKRLYQDTRNAAGKGAGLDRLNEDLQDITRIMTKNMEDLLMRGDSLDRMSHMSTSLRDESLKYRKAARQINLQAAIRKYAPIGVLGLMLVFVIWWKPAKRFTFLSEPSSLRTLALSSLSGLRFLTDSMPAQISIAWYIFLLLAMTALVAPKRTSPVLATLALLYLAQRFNGLARYYIRLAVYIAGLASISLAAIPAAVVMRLLGQKANVNYVVARVAYYLISPLLGLTITVEGAEHIKQARPAVLVGNHQSMLDILYLGAFFPTQCSIMAKKELKWVPLLGQWMWLSNAVFVNRTNRQDAMKAFQKVGETMRRKAVSLFIFVEGTRSSTEVPSLLPFKKGAFHLAVQSDLPIVPVVCENYNALYNAKDRFNSGEIILKVLPPVSTQGRTSSHEDIEALVHEVREKMLDALEELACRPNSIGASRKVERDGQKALEWKQGKRRS</sequence>
<feature type="transmembrane region" description="Helical" evidence="16">
    <location>
        <begin position="300"/>
        <end position="321"/>
    </location>
</feature>
<proteinExistence type="inferred from homology"/>
<evidence type="ECO:0000256" key="5">
    <source>
        <dbReference type="ARBA" id="ARBA00022692"/>
    </source>
</evidence>
<dbReference type="CDD" id="cd14824">
    <property type="entry name" value="Longin"/>
    <property type="match status" value="1"/>
</dbReference>
<dbReference type="Pfam" id="PF13774">
    <property type="entry name" value="Longin"/>
    <property type="match status" value="1"/>
</dbReference>
<keyword evidence="14" id="KW-0808">Transferase</keyword>
<reference evidence="19 20" key="1">
    <citation type="journal article" date="2011" name="J. Gen. Appl. Microbiol.">
        <title>Draft genome sequencing of the enigmatic basidiomycete Mixia osmundae.</title>
        <authorList>
            <person name="Nishida H."/>
            <person name="Nagatsuka Y."/>
            <person name="Sugiyama J."/>
        </authorList>
    </citation>
    <scope>NUCLEOTIDE SEQUENCE [LARGE SCALE GENOMIC DNA]</scope>
    <source>
        <strain evidence="20">CBS 9802 / IAM 14324 / JCM 22182 / KY 12970</strain>
    </source>
</reference>
<dbReference type="InterPro" id="IPR042855">
    <property type="entry name" value="V_SNARE_CC"/>
</dbReference>
<dbReference type="HOGENOM" id="CLU_483186_0_0_1"/>
<dbReference type="AlphaFoldDB" id="G7DS27"/>
<feature type="transmembrane region" description="Helical" evidence="16">
    <location>
        <begin position="249"/>
        <end position="270"/>
    </location>
</feature>
<evidence type="ECO:0000256" key="2">
    <source>
        <dbReference type="ARBA" id="ARBA00004409"/>
    </source>
</evidence>
<evidence type="ECO:0000256" key="8">
    <source>
        <dbReference type="ARBA" id="ARBA00022927"/>
    </source>
</evidence>
<dbReference type="GO" id="GO:0008654">
    <property type="term" value="P:phospholipid biosynthetic process"/>
    <property type="evidence" value="ECO:0007669"/>
    <property type="project" value="UniProtKB-KW"/>
</dbReference>
<dbReference type="STRING" id="764103.G7DS27"/>
<keyword evidence="14" id="KW-0443">Lipid metabolism</keyword>
<gene>
    <name evidence="19" type="primary">Mo00027</name>
    <name evidence="19" type="ORF">E5Q_00027</name>
</gene>
<keyword evidence="11 13" id="KW-0175">Coiled coil</keyword>
<name>G7DS27_MIXOS</name>
<dbReference type="SUPFAM" id="SSF64356">
    <property type="entry name" value="SNARE-like"/>
    <property type="match status" value="1"/>
</dbReference>
<dbReference type="InterPro" id="IPR010908">
    <property type="entry name" value="Longin_dom"/>
</dbReference>
<dbReference type="GO" id="GO:0005484">
    <property type="term" value="F:SNAP receptor activity"/>
    <property type="evidence" value="ECO:0007669"/>
    <property type="project" value="InterPro"/>
</dbReference>
<dbReference type="CDD" id="cd07989">
    <property type="entry name" value="LPLAT_AGPAT-like"/>
    <property type="match status" value="1"/>
</dbReference>
<organism evidence="19 20">
    <name type="scientific">Mixia osmundae (strain CBS 9802 / IAM 14324 / JCM 22182 / KY 12970)</name>
    <dbReference type="NCBI Taxonomy" id="764103"/>
    <lineage>
        <taxon>Eukaryota</taxon>
        <taxon>Fungi</taxon>
        <taxon>Dikarya</taxon>
        <taxon>Basidiomycota</taxon>
        <taxon>Pucciniomycotina</taxon>
        <taxon>Mixiomycetes</taxon>
        <taxon>Mixiales</taxon>
        <taxon>Mixiaceae</taxon>
        <taxon>Mixia</taxon>
    </lineage>
</organism>
<evidence type="ECO:0000256" key="1">
    <source>
        <dbReference type="ARBA" id="ARBA00004163"/>
    </source>
</evidence>
<evidence type="ECO:0000259" key="18">
    <source>
        <dbReference type="PROSITE" id="PS50892"/>
    </source>
</evidence>
<keyword evidence="14" id="KW-0012">Acyltransferase</keyword>
<dbReference type="GO" id="GO:0006888">
    <property type="term" value="P:endoplasmic reticulum to Golgi vesicle-mediated transport"/>
    <property type="evidence" value="ECO:0007669"/>
    <property type="project" value="InterPro"/>
</dbReference>
<keyword evidence="20" id="KW-1185">Reference proteome</keyword>
<keyword evidence="6" id="KW-0256">Endoplasmic reticulum</keyword>
<dbReference type="OrthoDB" id="1719357at2759"/>
<dbReference type="Gene3D" id="1.20.5.110">
    <property type="match status" value="1"/>
</dbReference>
<evidence type="ECO:0000256" key="3">
    <source>
        <dbReference type="ARBA" id="ARBA00008025"/>
    </source>
</evidence>
<keyword evidence="12 16" id="KW-0472">Membrane</keyword>
<evidence type="ECO:0000313" key="20">
    <source>
        <dbReference type="Proteomes" id="UP000009131"/>
    </source>
</evidence>
<dbReference type="InParanoid" id="G7DS27"/>
<comment type="caution">
    <text evidence="19">The sequence shown here is derived from an EMBL/GenBank/DDBJ whole genome shotgun (WGS) entry which is preliminary data.</text>
</comment>
<dbReference type="Pfam" id="PF00957">
    <property type="entry name" value="Synaptobrevin"/>
    <property type="match status" value="1"/>
</dbReference>
<keyword evidence="10" id="KW-0333">Golgi apparatus</keyword>
<keyword evidence="14" id="KW-0444">Lipid biosynthesis</keyword>
<dbReference type="InterPro" id="IPR044565">
    <property type="entry name" value="Sec22"/>
</dbReference>
<dbReference type="RefSeq" id="XP_014566141.1">
    <property type="nucleotide sequence ID" value="XM_014710655.1"/>
</dbReference>
<feature type="region of interest" description="Disordered" evidence="15">
    <location>
        <begin position="545"/>
        <end position="564"/>
    </location>
</feature>
<protein>
    <recommendedName>
        <fullName evidence="14">1-acyl-sn-glycerol-3-phosphate acyltransferase</fullName>
        <ecNumber evidence="14">2.3.1.51</ecNumber>
    </recommendedName>
</protein>
<comment type="similarity">
    <text evidence="14">Belongs to the 1-acyl-sn-glycerol-3-phosphate acyltransferase family.</text>
</comment>
<keyword evidence="14" id="KW-0594">Phospholipid biosynthesis</keyword>
<comment type="catalytic activity">
    <reaction evidence="14">
        <text>a 1-acyl-sn-glycero-3-phosphate + an acyl-CoA = a 1,2-diacyl-sn-glycero-3-phosphate + CoA</text>
        <dbReference type="Rhea" id="RHEA:19709"/>
        <dbReference type="ChEBI" id="CHEBI:57287"/>
        <dbReference type="ChEBI" id="CHEBI:57970"/>
        <dbReference type="ChEBI" id="CHEBI:58342"/>
        <dbReference type="ChEBI" id="CHEBI:58608"/>
        <dbReference type="EC" id="2.3.1.51"/>
    </reaction>
</comment>
<dbReference type="eggNOG" id="KOG2848">
    <property type="taxonomic scope" value="Eukaryota"/>
</dbReference>
<evidence type="ECO:0000256" key="12">
    <source>
        <dbReference type="ARBA" id="ARBA00023136"/>
    </source>
</evidence>
<dbReference type="GO" id="GO:0003841">
    <property type="term" value="F:1-acylglycerol-3-phosphate O-acyltransferase activity"/>
    <property type="evidence" value="ECO:0007669"/>
    <property type="project" value="UniProtKB-UniRule"/>
</dbReference>
<dbReference type="NCBIfam" id="TIGR00530">
    <property type="entry name" value="AGP_acyltrn"/>
    <property type="match status" value="1"/>
</dbReference>
<keyword evidence="14" id="KW-1208">Phospholipid metabolism</keyword>
<evidence type="ECO:0000256" key="13">
    <source>
        <dbReference type="PROSITE-ProRule" id="PRU00290"/>
    </source>
</evidence>
<evidence type="ECO:0000256" key="11">
    <source>
        <dbReference type="ARBA" id="ARBA00023054"/>
    </source>
</evidence>
<dbReference type="Gene3D" id="3.30.450.50">
    <property type="entry name" value="Longin domain"/>
    <property type="match status" value="1"/>
</dbReference>
<keyword evidence="4" id="KW-0813">Transport</keyword>
<comment type="subcellular location">
    <subcellularLocation>
        <location evidence="1">Endoplasmic reticulum membrane</location>
        <topology evidence="1">Single-pass type IV membrane protein</topology>
    </subcellularLocation>
    <subcellularLocation>
        <location evidence="2">Golgi apparatus membrane</location>
        <topology evidence="2">Single-pass type IV membrane protein</topology>
    </subcellularLocation>
</comment>
<dbReference type="InterPro" id="IPR002123">
    <property type="entry name" value="Plipid/glycerol_acylTrfase"/>
</dbReference>
<dbReference type="GO" id="GO:0015031">
    <property type="term" value="P:protein transport"/>
    <property type="evidence" value="ECO:0007669"/>
    <property type="project" value="UniProtKB-KW"/>
</dbReference>
<feature type="domain" description="V-SNARE coiled-coil homology" evidence="18">
    <location>
        <begin position="138"/>
        <end position="198"/>
    </location>
</feature>
<dbReference type="PROSITE" id="PS50892">
    <property type="entry name" value="V_SNARE"/>
    <property type="match status" value="1"/>
</dbReference>
<evidence type="ECO:0000256" key="9">
    <source>
        <dbReference type="ARBA" id="ARBA00022989"/>
    </source>
</evidence>
<evidence type="ECO:0000259" key="17">
    <source>
        <dbReference type="PROSITE" id="PS50859"/>
    </source>
</evidence>
<keyword evidence="5 16" id="KW-0812">Transmembrane</keyword>
<dbReference type="CDD" id="cd15866">
    <property type="entry name" value="R-SNARE_SEC22"/>
    <property type="match status" value="1"/>
</dbReference>
<dbReference type="GO" id="GO:0006890">
    <property type="term" value="P:retrograde vesicle-mediated transport, Golgi to endoplasmic reticulum"/>
    <property type="evidence" value="ECO:0007669"/>
    <property type="project" value="InterPro"/>
</dbReference>
<dbReference type="Pfam" id="PF01553">
    <property type="entry name" value="Acyltransferase"/>
    <property type="match status" value="1"/>
</dbReference>
<accession>G7DS27</accession>
<dbReference type="InterPro" id="IPR011012">
    <property type="entry name" value="Longin-like_dom_sf"/>
</dbReference>
<evidence type="ECO:0000256" key="15">
    <source>
        <dbReference type="SAM" id="MobiDB-lite"/>
    </source>
</evidence>
<evidence type="ECO:0000256" key="6">
    <source>
        <dbReference type="ARBA" id="ARBA00022824"/>
    </source>
</evidence>
<dbReference type="SUPFAM" id="SSF58038">
    <property type="entry name" value="SNARE fusion complex"/>
    <property type="match status" value="1"/>
</dbReference>
<dbReference type="eggNOG" id="KOG0862">
    <property type="taxonomic scope" value="Eukaryota"/>
</dbReference>
<keyword evidence="7" id="KW-0931">ER-Golgi transport</keyword>
<evidence type="ECO:0000256" key="10">
    <source>
        <dbReference type="ARBA" id="ARBA00023034"/>
    </source>
</evidence>